<sequence length="248" mass="26709">MSGSPVIRARSLNKVYGAQGAEVHALRDVSVDITGSTLTAIMGPSGSGKSTLMHLLAGLDRPTSGTVLYDDLELSSLSDRQLTSLRRNLIGFVFQAFNLVPTLTVLENVLLPFELGGTKPSGEHREWILERAAELGLMPLLERRPHQLSGGQQQRVAIARALAIRPRVIFADEPTGNLDSRTGVEVLAMLESATREQDQAVVLVTHDPAAAAWADRVLFISDGRIVHDVGRTDASTLSEMVLELGGAR</sequence>
<evidence type="ECO:0000256" key="1">
    <source>
        <dbReference type="ARBA" id="ARBA00022448"/>
    </source>
</evidence>
<dbReference type="Pfam" id="PF00005">
    <property type="entry name" value="ABC_tran"/>
    <property type="match status" value="1"/>
</dbReference>
<dbReference type="InterPro" id="IPR027417">
    <property type="entry name" value="P-loop_NTPase"/>
</dbReference>
<dbReference type="CDD" id="cd03255">
    <property type="entry name" value="ABC_MJ0796_LolCDE_FtsE"/>
    <property type="match status" value="1"/>
</dbReference>
<evidence type="ECO:0000313" key="6">
    <source>
        <dbReference type="Proteomes" id="UP000295344"/>
    </source>
</evidence>
<keyword evidence="1" id="KW-0813">Transport</keyword>
<keyword evidence="3 5" id="KW-0067">ATP-binding</keyword>
<dbReference type="SUPFAM" id="SSF52540">
    <property type="entry name" value="P-loop containing nucleoside triphosphate hydrolases"/>
    <property type="match status" value="1"/>
</dbReference>
<comment type="caution">
    <text evidence="5">The sequence shown here is derived from an EMBL/GenBank/DDBJ whole genome shotgun (WGS) entry which is preliminary data.</text>
</comment>
<dbReference type="PROSITE" id="PS50893">
    <property type="entry name" value="ABC_TRANSPORTER_2"/>
    <property type="match status" value="1"/>
</dbReference>
<dbReference type="FunFam" id="3.40.50.300:FF:000032">
    <property type="entry name" value="Export ABC transporter ATP-binding protein"/>
    <property type="match status" value="1"/>
</dbReference>
<evidence type="ECO:0000256" key="2">
    <source>
        <dbReference type="ARBA" id="ARBA00022741"/>
    </source>
</evidence>
<reference evidence="5 6" key="1">
    <citation type="submission" date="2019-03" db="EMBL/GenBank/DDBJ databases">
        <title>Genomic Encyclopedia of Archaeal and Bacterial Type Strains, Phase II (KMG-II): from individual species to whole genera.</title>
        <authorList>
            <person name="Goeker M."/>
        </authorList>
    </citation>
    <scope>NUCLEOTIDE SEQUENCE [LARGE SCALE GENOMIC DNA]</scope>
    <source>
        <strain evidence="5 6">DSM 24782</strain>
    </source>
</reference>
<protein>
    <submittedName>
        <fullName evidence="5">Putative ABC transport system ATP-binding protein</fullName>
    </submittedName>
</protein>
<dbReference type="GO" id="GO:0016887">
    <property type="term" value="F:ATP hydrolysis activity"/>
    <property type="evidence" value="ECO:0007669"/>
    <property type="project" value="InterPro"/>
</dbReference>
<dbReference type="GO" id="GO:0098796">
    <property type="term" value="C:membrane protein complex"/>
    <property type="evidence" value="ECO:0007669"/>
    <property type="project" value="UniProtKB-ARBA"/>
</dbReference>
<keyword evidence="2" id="KW-0547">Nucleotide-binding</keyword>
<dbReference type="InterPro" id="IPR003439">
    <property type="entry name" value="ABC_transporter-like_ATP-bd"/>
</dbReference>
<dbReference type="AlphaFoldDB" id="A0A4R7FPP5"/>
<keyword evidence="6" id="KW-1185">Reference proteome</keyword>
<dbReference type="GO" id="GO:0005524">
    <property type="term" value="F:ATP binding"/>
    <property type="evidence" value="ECO:0007669"/>
    <property type="project" value="UniProtKB-KW"/>
</dbReference>
<organism evidence="5 6">
    <name type="scientific">Amnibacterium kyonggiense</name>
    <dbReference type="NCBI Taxonomy" id="595671"/>
    <lineage>
        <taxon>Bacteria</taxon>
        <taxon>Bacillati</taxon>
        <taxon>Actinomycetota</taxon>
        <taxon>Actinomycetes</taxon>
        <taxon>Micrococcales</taxon>
        <taxon>Microbacteriaceae</taxon>
        <taxon>Amnibacterium</taxon>
    </lineage>
</organism>
<dbReference type="SMART" id="SM00382">
    <property type="entry name" value="AAA"/>
    <property type="match status" value="1"/>
</dbReference>
<evidence type="ECO:0000256" key="3">
    <source>
        <dbReference type="ARBA" id="ARBA00022840"/>
    </source>
</evidence>
<dbReference type="InterPro" id="IPR003593">
    <property type="entry name" value="AAA+_ATPase"/>
</dbReference>
<dbReference type="PROSITE" id="PS00211">
    <property type="entry name" value="ABC_TRANSPORTER_1"/>
    <property type="match status" value="1"/>
</dbReference>
<dbReference type="GO" id="GO:0005886">
    <property type="term" value="C:plasma membrane"/>
    <property type="evidence" value="ECO:0007669"/>
    <property type="project" value="TreeGrafter"/>
</dbReference>
<proteinExistence type="predicted"/>
<dbReference type="OrthoDB" id="9802264at2"/>
<dbReference type="PANTHER" id="PTHR24220">
    <property type="entry name" value="IMPORT ATP-BINDING PROTEIN"/>
    <property type="match status" value="1"/>
</dbReference>
<accession>A0A4R7FPP5</accession>
<evidence type="ECO:0000259" key="4">
    <source>
        <dbReference type="PROSITE" id="PS50893"/>
    </source>
</evidence>
<dbReference type="InterPro" id="IPR017911">
    <property type="entry name" value="MacB-like_ATP-bd"/>
</dbReference>
<dbReference type="InterPro" id="IPR017871">
    <property type="entry name" value="ABC_transporter-like_CS"/>
</dbReference>
<dbReference type="PANTHER" id="PTHR24220:SF685">
    <property type="entry name" value="ABC TRANSPORTER RELATED"/>
    <property type="match status" value="1"/>
</dbReference>
<feature type="domain" description="ABC transporter" evidence="4">
    <location>
        <begin position="7"/>
        <end position="247"/>
    </location>
</feature>
<dbReference type="RefSeq" id="WP_133764140.1">
    <property type="nucleotide sequence ID" value="NZ_BAAARP010000001.1"/>
</dbReference>
<gene>
    <name evidence="5" type="ORF">CLV52_0265</name>
</gene>
<dbReference type="Proteomes" id="UP000295344">
    <property type="component" value="Unassembled WGS sequence"/>
</dbReference>
<name>A0A4R7FPP5_9MICO</name>
<evidence type="ECO:0000313" key="5">
    <source>
        <dbReference type="EMBL" id="TDS79725.1"/>
    </source>
</evidence>
<dbReference type="Gene3D" id="3.40.50.300">
    <property type="entry name" value="P-loop containing nucleotide triphosphate hydrolases"/>
    <property type="match status" value="1"/>
</dbReference>
<dbReference type="GO" id="GO:0022857">
    <property type="term" value="F:transmembrane transporter activity"/>
    <property type="evidence" value="ECO:0007669"/>
    <property type="project" value="TreeGrafter"/>
</dbReference>
<dbReference type="EMBL" id="SOAM01000001">
    <property type="protein sequence ID" value="TDS79725.1"/>
    <property type="molecule type" value="Genomic_DNA"/>
</dbReference>
<dbReference type="InterPro" id="IPR015854">
    <property type="entry name" value="ABC_transpr_LolD-like"/>
</dbReference>